<reference evidence="1 2" key="1">
    <citation type="submission" date="2019-07" db="EMBL/GenBank/DDBJ databases">
        <title>Criibacterium bergeronii gen. nov., sp. nov. isolated from human clinical samples.</title>
        <authorList>
            <person name="Maheux A.F."/>
            <person name="Boudreau D.K."/>
            <person name="Berube E."/>
            <person name="Brodeur S."/>
            <person name="Bernard K.A."/>
            <person name="Abed J.Y."/>
            <person name="Ducrey E."/>
            <person name="Guay E.F."/>
            <person name="Raymond F."/>
            <person name="Corbeil J."/>
            <person name="Domingo M.-C."/>
            <person name="Roy P.H."/>
            <person name="Boissinot M."/>
            <person name="Tocheva E.I."/>
            <person name="Omar R.F."/>
        </authorList>
    </citation>
    <scope>NUCLEOTIDE SEQUENCE [LARGE SCALE GENOMIC DNA]</scope>
    <source>
        <strain evidence="1 2">CCRI-24246</strain>
    </source>
</reference>
<sequence>MNILYVMTESGEKEAFIKEFFNEENLTGQVIKSVNKIDIFIKTILNNAKNSDYVIFDFELFKKDVTTAISAIRSYNNLLDTAFIILSEEIDEKTLNEFHINGFYNLAIIGDKKLMKDIISGNVDEEYMYKNDAEQKDYYEIEDYIFNENVVNIKMFPIDENVSFSGFCYSINFAKYLSSLAKEFYKVYYIDMKDKELDSLSQYELIYPKEDYYLDNQKDDIIYASDSVPAIANKNSNGFFVYYTKKDENIAYDLKIVITDTQQKNLQKVKEFLHEDKCLIFVINTFKEDYYKINSILGKDCEKIIYLKNISSFDSIRNDDKYKEILKTDFIEFF</sequence>
<name>A0A552VC75_9FIRM</name>
<protein>
    <submittedName>
        <fullName evidence="1">Uncharacterized protein</fullName>
    </submittedName>
</protein>
<gene>
    <name evidence="1" type="ORF">FL857_03505</name>
</gene>
<dbReference type="AlphaFoldDB" id="A0A552VC75"/>
<dbReference type="Proteomes" id="UP000319424">
    <property type="component" value="Unassembled WGS sequence"/>
</dbReference>
<organism evidence="1 2">
    <name type="scientific">Criibacterium bergeronii</name>
    <dbReference type="NCBI Taxonomy" id="1871336"/>
    <lineage>
        <taxon>Bacteria</taxon>
        <taxon>Bacillati</taxon>
        <taxon>Bacillota</taxon>
        <taxon>Clostridia</taxon>
        <taxon>Peptostreptococcales</taxon>
        <taxon>Filifactoraceae</taxon>
        <taxon>Criibacterium</taxon>
    </lineage>
</organism>
<accession>A0A552VC75</accession>
<evidence type="ECO:0000313" key="1">
    <source>
        <dbReference type="EMBL" id="TRW28071.1"/>
    </source>
</evidence>
<dbReference type="EMBL" id="VJXW01000003">
    <property type="protein sequence ID" value="TRW28071.1"/>
    <property type="molecule type" value="Genomic_DNA"/>
</dbReference>
<evidence type="ECO:0000313" key="2">
    <source>
        <dbReference type="Proteomes" id="UP000319424"/>
    </source>
</evidence>
<comment type="caution">
    <text evidence="1">The sequence shown here is derived from an EMBL/GenBank/DDBJ whole genome shotgun (WGS) entry which is preliminary data.</text>
</comment>
<dbReference type="RefSeq" id="WP_144015748.1">
    <property type="nucleotide sequence ID" value="NZ_VJXW01000003.1"/>
</dbReference>
<proteinExistence type="predicted"/>